<evidence type="ECO:0000313" key="3">
    <source>
        <dbReference type="EMBL" id="QEX20806.1"/>
    </source>
</evidence>
<name>A0A5J6N1M2_9PROT</name>
<proteinExistence type="predicted"/>
<dbReference type="AlphaFoldDB" id="A0A5J6N1M2"/>
<evidence type="ECO:0008006" key="5">
    <source>
        <dbReference type="Google" id="ProtNLM"/>
    </source>
</evidence>
<dbReference type="GO" id="GO:0005524">
    <property type="term" value="F:ATP binding"/>
    <property type="evidence" value="ECO:0007669"/>
    <property type="project" value="InterPro"/>
</dbReference>
<evidence type="ECO:0000256" key="2">
    <source>
        <dbReference type="PIRSR" id="PIRSR007531-2"/>
    </source>
</evidence>
<dbReference type="PIRSF" id="PIRSF007531">
    <property type="entry name" value="CPT"/>
    <property type="match status" value="1"/>
</dbReference>
<dbReference type="KEGG" id="hadh:FRZ61_07250"/>
<dbReference type="InterPro" id="IPR012853">
    <property type="entry name" value="CPT"/>
</dbReference>
<feature type="active site" evidence="1">
    <location>
        <position position="39"/>
    </location>
</feature>
<reference evidence="3 4" key="1">
    <citation type="submission" date="2019-08" db="EMBL/GenBank/DDBJ databases">
        <title>Hyperibacter terrae gen. nov., sp. nov. and Hyperibacter viscosus sp. nov., two new members in the family Rhodospirillaceae isolated from the rhizosphere of Hypericum perforatum.</title>
        <authorList>
            <person name="Noviana Z."/>
        </authorList>
    </citation>
    <scope>NUCLEOTIDE SEQUENCE [LARGE SCALE GENOMIC DNA]</scope>
    <source>
        <strain evidence="3 4">R5959</strain>
    </source>
</reference>
<evidence type="ECO:0000313" key="4">
    <source>
        <dbReference type="Proteomes" id="UP000325797"/>
    </source>
</evidence>
<dbReference type="OrthoDB" id="67453at2"/>
<feature type="binding site" evidence="2">
    <location>
        <begin position="12"/>
        <end position="19"/>
    </location>
    <ligand>
        <name>ATP</name>
        <dbReference type="ChEBI" id="CHEBI:30616"/>
    </ligand>
</feature>
<dbReference type="EMBL" id="CP042582">
    <property type="protein sequence ID" value="QEX20806.1"/>
    <property type="molecule type" value="Genomic_DNA"/>
</dbReference>
<gene>
    <name evidence="3" type="ORF">FRZ61_07250</name>
</gene>
<dbReference type="InterPro" id="IPR027417">
    <property type="entry name" value="P-loop_NTPase"/>
</dbReference>
<organism evidence="3 4">
    <name type="scientific">Hypericibacter adhaerens</name>
    <dbReference type="NCBI Taxonomy" id="2602016"/>
    <lineage>
        <taxon>Bacteria</taxon>
        <taxon>Pseudomonadati</taxon>
        <taxon>Pseudomonadota</taxon>
        <taxon>Alphaproteobacteria</taxon>
        <taxon>Rhodospirillales</taxon>
        <taxon>Dongiaceae</taxon>
        <taxon>Hypericibacter</taxon>
    </lineage>
</organism>
<keyword evidence="4" id="KW-1185">Reference proteome</keyword>
<sequence>MIRKGRIIHLNGVGSAGKSSIAKALQQIAAGPWLHVQMDTFLEMLPLAWQDHPEAFAYETIMEEGKPSVRITGGPVGERLMQGMRDAIVALAAAGNDLIIDDVMIDQETKDAYAKALAGFEILRVGIHAPLELLEERERRRADRFPGTSRWQFGQVHRNMRYDLELDTSRMTAMECAEAIQRQFGL</sequence>
<dbReference type="SUPFAM" id="SSF52540">
    <property type="entry name" value="P-loop containing nucleoside triphosphate hydrolases"/>
    <property type="match status" value="1"/>
</dbReference>
<dbReference type="Pfam" id="PF07931">
    <property type="entry name" value="CPT"/>
    <property type="match status" value="1"/>
</dbReference>
<dbReference type="RefSeq" id="WP_151115022.1">
    <property type="nucleotide sequence ID" value="NZ_CP042582.1"/>
</dbReference>
<dbReference type="GO" id="GO:0016740">
    <property type="term" value="F:transferase activity"/>
    <property type="evidence" value="ECO:0007669"/>
    <property type="project" value="InterPro"/>
</dbReference>
<dbReference type="Proteomes" id="UP000325797">
    <property type="component" value="Chromosome"/>
</dbReference>
<evidence type="ECO:0000256" key="1">
    <source>
        <dbReference type="PIRSR" id="PIRSR007531-1"/>
    </source>
</evidence>
<dbReference type="Gene3D" id="3.40.50.300">
    <property type="entry name" value="P-loop containing nucleotide triphosphate hydrolases"/>
    <property type="match status" value="1"/>
</dbReference>
<protein>
    <recommendedName>
        <fullName evidence="5">Chloramphenicol phosphotransferase</fullName>
    </recommendedName>
</protein>
<accession>A0A5J6N1M2</accession>